<feature type="transmembrane region" description="Helical" evidence="4">
    <location>
        <begin position="21"/>
        <end position="46"/>
    </location>
</feature>
<protein>
    <submittedName>
        <fullName evidence="7">Twitching motility protein PilJ</fullName>
    </submittedName>
</protein>
<feature type="domain" description="HAMP" evidence="6">
    <location>
        <begin position="88"/>
        <end position="140"/>
    </location>
</feature>
<dbReference type="InterPro" id="IPR004089">
    <property type="entry name" value="MCPsignal_dom"/>
</dbReference>
<feature type="domain" description="HAMP" evidence="6">
    <location>
        <begin position="146"/>
        <end position="197"/>
    </location>
</feature>
<proteinExistence type="inferred from homology"/>
<dbReference type="OrthoDB" id="2489132at2"/>
<evidence type="ECO:0000259" key="5">
    <source>
        <dbReference type="PROSITE" id="PS50111"/>
    </source>
</evidence>
<keyword evidence="4" id="KW-0472">Membrane</keyword>
<dbReference type="PROSITE" id="PS50885">
    <property type="entry name" value="HAMP"/>
    <property type="match status" value="2"/>
</dbReference>
<sequence length="474" mass="52924">MPEISKPKIKKPAGLYKKFLIVFNVSIILSTIILLAGLIITGYEIYGEEFIMKKMGILNTFLKFSPILGIFALALIAISTANVFWFRKQIIVPLSLIEEAVEAIRKGNFEKRIKLSTGDEFEKIADAFNQMMDKLSTLIQTEEERKEMQKNIIKFLQIMTQASEGDLTQKAEVTPDIFGSLADAFNLMIDGLSELVREVKIRAEDVGQHSNILNEIIQKLQSGAEIQKQEIEKIVSLIENASEIALRTKEKTATATDVSKEAIDAIVKGNEIVSETFNSMQLIRTAVQGINRRMKLLSEKLMEIGTISTIISDIANRTNLLALNASIEAARAGEEGKGFVVIAEEIRGLSEKTAKSSKNIGEIIAAIQEEATVVTKNLEEETNYVEIGTDMVNQTTQIFDKIDLIIKKIGEVISDINEYTLKQKEITDKQVNSAQTVKEITENVYEITKQLTDISDSLSNTSKEFVNVTERFKV</sequence>
<dbReference type="PANTHER" id="PTHR32089:SF114">
    <property type="entry name" value="METHYL-ACCEPTING CHEMOTAXIS PROTEIN MCPB"/>
    <property type="match status" value="1"/>
</dbReference>
<dbReference type="GO" id="GO:0007165">
    <property type="term" value="P:signal transduction"/>
    <property type="evidence" value="ECO:0007669"/>
    <property type="project" value="UniProtKB-KW"/>
</dbReference>
<accession>A0A0U9HZ04</accession>
<dbReference type="Pfam" id="PF00015">
    <property type="entry name" value="MCPsignal"/>
    <property type="match status" value="1"/>
</dbReference>
<dbReference type="STRING" id="86166.TAGGR_3158"/>
<evidence type="ECO:0000256" key="3">
    <source>
        <dbReference type="PROSITE-ProRule" id="PRU00284"/>
    </source>
</evidence>
<organism evidence="7 8">
    <name type="scientific">Thermodesulfovibrio aggregans</name>
    <dbReference type="NCBI Taxonomy" id="86166"/>
    <lineage>
        <taxon>Bacteria</taxon>
        <taxon>Pseudomonadati</taxon>
        <taxon>Nitrospirota</taxon>
        <taxon>Thermodesulfovibrionia</taxon>
        <taxon>Thermodesulfovibrionales</taxon>
        <taxon>Thermodesulfovibrionaceae</taxon>
        <taxon>Thermodesulfovibrio</taxon>
    </lineage>
</organism>
<dbReference type="PROSITE" id="PS50111">
    <property type="entry name" value="CHEMOTAXIS_TRANSDUC_2"/>
    <property type="match status" value="1"/>
</dbReference>
<keyword evidence="8" id="KW-1185">Reference proteome</keyword>
<dbReference type="Gene3D" id="6.10.340.10">
    <property type="match status" value="1"/>
</dbReference>
<comment type="caution">
    <text evidence="7">The sequence shown here is derived from an EMBL/GenBank/DDBJ whole genome shotgun (WGS) entry which is preliminary data.</text>
</comment>
<dbReference type="Gene3D" id="1.10.287.950">
    <property type="entry name" value="Methyl-accepting chemotaxis protein"/>
    <property type="match status" value="1"/>
</dbReference>
<evidence type="ECO:0000313" key="8">
    <source>
        <dbReference type="Proteomes" id="UP000054976"/>
    </source>
</evidence>
<dbReference type="EMBL" id="BCNO01000003">
    <property type="protein sequence ID" value="GAQ95685.1"/>
    <property type="molecule type" value="Genomic_DNA"/>
</dbReference>
<evidence type="ECO:0000256" key="4">
    <source>
        <dbReference type="SAM" id="Phobius"/>
    </source>
</evidence>
<evidence type="ECO:0000256" key="1">
    <source>
        <dbReference type="ARBA" id="ARBA00023224"/>
    </source>
</evidence>
<gene>
    <name evidence="7" type="ORF">TAGGR_3158</name>
</gene>
<feature type="transmembrane region" description="Helical" evidence="4">
    <location>
        <begin position="66"/>
        <end position="86"/>
    </location>
</feature>
<evidence type="ECO:0000256" key="2">
    <source>
        <dbReference type="ARBA" id="ARBA00029447"/>
    </source>
</evidence>
<dbReference type="AlphaFoldDB" id="A0A0U9HZ04"/>
<dbReference type="PANTHER" id="PTHR32089">
    <property type="entry name" value="METHYL-ACCEPTING CHEMOTAXIS PROTEIN MCPB"/>
    <property type="match status" value="1"/>
</dbReference>
<dbReference type="SMART" id="SM00304">
    <property type="entry name" value="HAMP"/>
    <property type="match status" value="2"/>
</dbReference>
<keyword evidence="4" id="KW-1133">Transmembrane helix</keyword>
<dbReference type="Pfam" id="PF00672">
    <property type="entry name" value="HAMP"/>
    <property type="match status" value="1"/>
</dbReference>
<reference evidence="8" key="1">
    <citation type="submission" date="2016-01" db="EMBL/GenBank/DDBJ databases">
        <title>Draft genome sequence of Thermodesulfovibrio aggregans strain TGE-P1.</title>
        <authorList>
            <person name="Sekiguchi Y."/>
            <person name="Ohashi A."/>
            <person name="Matsuura N."/>
            <person name="Tourlousse M.D."/>
        </authorList>
    </citation>
    <scope>NUCLEOTIDE SEQUENCE [LARGE SCALE GENOMIC DNA]</scope>
    <source>
        <strain evidence="8">TGE-P1</strain>
    </source>
</reference>
<dbReference type="SMART" id="SM00283">
    <property type="entry name" value="MA"/>
    <property type="match status" value="1"/>
</dbReference>
<dbReference type="SUPFAM" id="SSF58104">
    <property type="entry name" value="Methyl-accepting chemotaxis protein (MCP) signaling domain"/>
    <property type="match status" value="1"/>
</dbReference>
<dbReference type="CDD" id="cd06225">
    <property type="entry name" value="HAMP"/>
    <property type="match status" value="2"/>
</dbReference>
<evidence type="ECO:0000259" key="6">
    <source>
        <dbReference type="PROSITE" id="PS50885"/>
    </source>
</evidence>
<keyword evidence="4" id="KW-0812">Transmembrane</keyword>
<comment type="similarity">
    <text evidence="2">Belongs to the methyl-accepting chemotaxis (MCP) protein family.</text>
</comment>
<dbReference type="GO" id="GO:0016020">
    <property type="term" value="C:membrane"/>
    <property type="evidence" value="ECO:0007669"/>
    <property type="project" value="InterPro"/>
</dbReference>
<evidence type="ECO:0000313" key="7">
    <source>
        <dbReference type="EMBL" id="GAQ95685.1"/>
    </source>
</evidence>
<dbReference type="RefSeq" id="WP_059177112.1">
    <property type="nucleotide sequence ID" value="NZ_BCNO01000003.1"/>
</dbReference>
<dbReference type="InterPro" id="IPR003660">
    <property type="entry name" value="HAMP_dom"/>
</dbReference>
<feature type="domain" description="Methyl-accepting transducer" evidence="5">
    <location>
        <begin position="202"/>
        <end position="438"/>
    </location>
</feature>
<dbReference type="Proteomes" id="UP000054976">
    <property type="component" value="Unassembled WGS sequence"/>
</dbReference>
<keyword evidence="1 3" id="KW-0807">Transducer</keyword>
<name>A0A0U9HZ04_9BACT</name>